<name>A0A1W0X8N4_HYPEX</name>
<dbReference type="Pfam" id="PF00001">
    <property type="entry name" value="7tm_1"/>
    <property type="match status" value="1"/>
</dbReference>
<sequence>MTLIIYYDYDTISNSSSTRAWNATTNSPLSPAITSHSPNFLIWLILVLSANLFGAITNLLIAIATLTYRPIRCCSSSGLIAHCASLDVIRSIIVYPGLSLIAFLGPYHHFPQSACRYVGGLAYILVYTTNWAYCCLGVHRLCAVALPHHFRYLTQKSAVAAINLFPWLLSALLALFPFFGIGVEFVYTQPWNGCVIGPLGDRDAGFVLAMGTFLQSAISLIAHAAILMQVRMSARNRRRRVTTVKEEEDLRNQYDQQMITLNSEATQRRYDISRMLFVCSVWTFVVSLMLPLVISWAPAYLATNYPAQTWLRFLQFLSSAFNPVFFLLVSSLYRAGEKPSSRATLPMEDERKFHPLAASS</sequence>
<dbReference type="InterPro" id="IPR000276">
    <property type="entry name" value="GPCR_Rhodpsn"/>
</dbReference>
<keyword evidence="4" id="KW-0297">G-protein coupled receptor</keyword>
<evidence type="ECO:0000313" key="11">
    <source>
        <dbReference type="Proteomes" id="UP000192578"/>
    </source>
</evidence>
<dbReference type="CDD" id="cd00637">
    <property type="entry name" value="7tm_classA_rhodopsin-like"/>
    <property type="match status" value="1"/>
</dbReference>
<keyword evidence="11" id="KW-1185">Reference proteome</keyword>
<keyword evidence="2 8" id="KW-0812">Transmembrane</keyword>
<feature type="transmembrane region" description="Helical" evidence="8">
    <location>
        <begin position="207"/>
        <end position="230"/>
    </location>
</feature>
<comment type="caution">
    <text evidence="10">The sequence shown here is derived from an EMBL/GenBank/DDBJ whole genome shotgun (WGS) entry which is preliminary data.</text>
</comment>
<feature type="transmembrane region" description="Helical" evidence="8">
    <location>
        <begin position="120"/>
        <end position="143"/>
    </location>
</feature>
<keyword evidence="6" id="KW-0675">Receptor</keyword>
<organism evidence="10 11">
    <name type="scientific">Hypsibius exemplaris</name>
    <name type="common">Freshwater tardigrade</name>
    <dbReference type="NCBI Taxonomy" id="2072580"/>
    <lineage>
        <taxon>Eukaryota</taxon>
        <taxon>Metazoa</taxon>
        <taxon>Ecdysozoa</taxon>
        <taxon>Tardigrada</taxon>
        <taxon>Eutardigrada</taxon>
        <taxon>Parachela</taxon>
        <taxon>Hypsibioidea</taxon>
        <taxon>Hypsibiidae</taxon>
        <taxon>Hypsibius</taxon>
    </lineage>
</organism>
<evidence type="ECO:0000256" key="8">
    <source>
        <dbReference type="SAM" id="Phobius"/>
    </source>
</evidence>
<feature type="transmembrane region" description="Helical" evidence="8">
    <location>
        <begin position="313"/>
        <end position="333"/>
    </location>
</feature>
<reference evidence="11" key="1">
    <citation type="submission" date="2017-01" db="EMBL/GenBank/DDBJ databases">
        <title>Comparative genomics of anhydrobiosis in the tardigrade Hypsibius dujardini.</title>
        <authorList>
            <person name="Yoshida Y."/>
            <person name="Koutsovoulos G."/>
            <person name="Laetsch D."/>
            <person name="Stevens L."/>
            <person name="Kumar S."/>
            <person name="Horikawa D."/>
            <person name="Ishino K."/>
            <person name="Komine S."/>
            <person name="Tomita M."/>
            <person name="Blaxter M."/>
            <person name="Arakawa K."/>
        </authorList>
    </citation>
    <scope>NUCLEOTIDE SEQUENCE [LARGE SCALE GENOMIC DNA]</scope>
    <source>
        <strain evidence="11">Z151</strain>
    </source>
</reference>
<feature type="transmembrane region" description="Helical" evidence="8">
    <location>
        <begin position="164"/>
        <end position="187"/>
    </location>
</feature>
<accession>A0A1W0X8N4</accession>
<dbReference type="Gene3D" id="1.20.1070.10">
    <property type="entry name" value="Rhodopsin 7-helix transmembrane proteins"/>
    <property type="match status" value="1"/>
</dbReference>
<feature type="domain" description="G-protein coupled receptors family 1 profile" evidence="9">
    <location>
        <begin position="57"/>
        <end position="326"/>
    </location>
</feature>
<feature type="transmembrane region" description="Helical" evidence="8">
    <location>
        <begin position="40"/>
        <end position="68"/>
    </location>
</feature>
<keyword evidence="7" id="KW-0807">Transducer</keyword>
<dbReference type="GO" id="GO:0004930">
    <property type="term" value="F:G protein-coupled receptor activity"/>
    <property type="evidence" value="ECO:0007669"/>
    <property type="project" value="UniProtKB-KW"/>
</dbReference>
<gene>
    <name evidence="10" type="ORF">BV898_02374</name>
</gene>
<evidence type="ECO:0000256" key="7">
    <source>
        <dbReference type="ARBA" id="ARBA00023224"/>
    </source>
</evidence>
<keyword evidence="5 8" id="KW-0472">Membrane</keyword>
<evidence type="ECO:0000256" key="6">
    <source>
        <dbReference type="ARBA" id="ARBA00023170"/>
    </source>
</evidence>
<evidence type="ECO:0000256" key="1">
    <source>
        <dbReference type="ARBA" id="ARBA00004141"/>
    </source>
</evidence>
<feature type="transmembrane region" description="Helical" evidence="8">
    <location>
        <begin position="276"/>
        <end position="301"/>
    </location>
</feature>
<comment type="subcellular location">
    <subcellularLocation>
        <location evidence="1">Membrane</location>
        <topology evidence="1">Multi-pass membrane protein</topology>
    </subcellularLocation>
</comment>
<evidence type="ECO:0000256" key="3">
    <source>
        <dbReference type="ARBA" id="ARBA00022989"/>
    </source>
</evidence>
<evidence type="ECO:0000313" key="10">
    <source>
        <dbReference type="EMBL" id="OQV23631.1"/>
    </source>
</evidence>
<dbReference type="PANTHER" id="PTHR24243">
    <property type="entry name" value="G-PROTEIN COUPLED RECEPTOR"/>
    <property type="match status" value="1"/>
</dbReference>
<evidence type="ECO:0000256" key="5">
    <source>
        <dbReference type="ARBA" id="ARBA00023136"/>
    </source>
</evidence>
<dbReference type="GO" id="GO:0016020">
    <property type="term" value="C:membrane"/>
    <property type="evidence" value="ECO:0007669"/>
    <property type="project" value="UniProtKB-SubCell"/>
</dbReference>
<dbReference type="Proteomes" id="UP000192578">
    <property type="component" value="Unassembled WGS sequence"/>
</dbReference>
<evidence type="ECO:0000256" key="2">
    <source>
        <dbReference type="ARBA" id="ARBA00022692"/>
    </source>
</evidence>
<dbReference type="AlphaFoldDB" id="A0A1W0X8N4"/>
<feature type="transmembrane region" description="Helical" evidence="8">
    <location>
        <begin position="88"/>
        <end position="108"/>
    </location>
</feature>
<dbReference type="PANTHER" id="PTHR24243:SF208">
    <property type="entry name" value="PYROKININ-1 RECEPTOR"/>
    <property type="match status" value="1"/>
</dbReference>
<dbReference type="InterPro" id="IPR017452">
    <property type="entry name" value="GPCR_Rhodpsn_7TM"/>
</dbReference>
<evidence type="ECO:0000259" key="9">
    <source>
        <dbReference type="PROSITE" id="PS50262"/>
    </source>
</evidence>
<keyword evidence="3 8" id="KW-1133">Transmembrane helix</keyword>
<dbReference type="PROSITE" id="PS50262">
    <property type="entry name" value="G_PROTEIN_RECEP_F1_2"/>
    <property type="match status" value="1"/>
</dbReference>
<dbReference type="EMBL" id="MTYJ01000010">
    <property type="protein sequence ID" value="OQV23631.1"/>
    <property type="molecule type" value="Genomic_DNA"/>
</dbReference>
<proteinExistence type="predicted"/>
<protein>
    <recommendedName>
        <fullName evidence="9">G-protein coupled receptors family 1 profile domain-containing protein</fullName>
    </recommendedName>
</protein>
<dbReference type="SUPFAM" id="SSF81321">
    <property type="entry name" value="Family A G protein-coupled receptor-like"/>
    <property type="match status" value="1"/>
</dbReference>
<evidence type="ECO:0000256" key="4">
    <source>
        <dbReference type="ARBA" id="ARBA00023040"/>
    </source>
</evidence>